<evidence type="ECO:0000256" key="6">
    <source>
        <dbReference type="SAM" id="Coils"/>
    </source>
</evidence>
<dbReference type="PANTHER" id="PTHR21964">
    <property type="entry name" value="BREAST CANCER METASTASIS-SUPPRESSOR 1"/>
    <property type="match status" value="1"/>
</dbReference>
<dbReference type="InterPro" id="IPR013907">
    <property type="entry name" value="Sds3"/>
</dbReference>
<feature type="compositionally biased region" description="Low complexity" evidence="7">
    <location>
        <begin position="19"/>
        <end position="38"/>
    </location>
</feature>
<dbReference type="GO" id="GO:0010468">
    <property type="term" value="P:regulation of gene expression"/>
    <property type="evidence" value="ECO:0007669"/>
    <property type="project" value="UniProtKB-ARBA"/>
</dbReference>
<accession>A0A9N9WPQ2</accession>
<dbReference type="Proteomes" id="UP001153620">
    <property type="component" value="Chromosome 2"/>
</dbReference>
<gene>
    <name evidence="8" type="ORF">CHIRRI_LOCUS6955</name>
</gene>
<protein>
    <recommendedName>
        <fullName evidence="10">Breast cancer metastasis-suppressor 1-like protein</fullName>
    </recommendedName>
</protein>
<dbReference type="EMBL" id="OU895878">
    <property type="protein sequence ID" value="CAG9804060.1"/>
    <property type="molecule type" value="Genomic_DNA"/>
</dbReference>
<evidence type="ECO:0000313" key="8">
    <source>
        <dbReference type="EMBL" id="CAG9804060.1"/>
    </source>
</evidence>
<proteinExistence type="predicted"/>
<dbReference type="OrthoDB" id="20886at2759"/>
<evidence type="ECO:0000256" key="7">
    <source>
        <dbReference type="SAM" id="MobiDB-lite"/>
    </source>
</evidence>
<organism evidence="8 9">
    <name type="scientific">Chironomus riparius</name>
    <dbReference type="NCBI Taxonomy" id="315576"/>
    <lineage>
        <taxon>Eukaryota</taxon>
        <taxon>Metazoa</taxon>
        <taxon>Ecdysozoa</taxon>
        <taxon>Arthropoda</taxon>
        <taxon>Hexapoda</taxon>
        <taxon>Insecta</taxon>
        <taxon>Pterygota</taxon>
        <taxon>Neoptera</taxon>
        <taxon>Endopterygota</taxon>
        <taxon>Diptera</taxon>
        <taxon>Nematocera</taxon>
        <taxon>Chironomoidea</taxon>
        <taxon>Chironomidae</taxon>
        <taxon>Chironominae</taxon>
        <taxon>Chironomus</taxon>
    </lineage>
</organism>
<feature type="coiled-coil region" evidence="6">
    <location>
        <begin position="142"/>
        <end position="169"/>
    </location>
</feature>
<dbReference type="AlphaFoldDB" id="A0A9N9WPQ2"/>
<reference evidence="8" key="2">
    <citation type="submission" date="2022-10" db="EMBL/GenBank/DDBJ databases">
        <authorList>
            <consortium name="ENA_rothamsted_submissions"/>
            <consortium name="culmorum"/>
            <person name="King R."/>
        </authorList>
    </citation>
    <scope>NUCLEOTIDE SEQUENCE</scope>
</reference>
<evidence type="ECO:0000256" key="3">
    <source>
        <dbReference type="ARBA" id="ARBA00023015"/>
    </source>
</evidence>
<keyword evidence="4" id="KW-0804">Transcription</keyword>
<dbReference type="Pfam" id="PF08598">
    <property type="entry name" value="Sds3"/>
    <property type="match status" value="1"/>
</dbReference>
<name>A0A9N9WPQ2_9DIPT</name>
<keyword evidence="6" id="KW-0175">Coiled coil</keyword>
<reference evidence="8" key="1">
    <citation type="submission" date="2022-01" db="EMBL/GenBank/DDBJ databases">
        <authorList>
            <person name="King R."/>
        </authorList>
    </citation>
    <scope>NUCLEOTIDE SEQUENCE</scope>
</reference>
<evidence type="ECO:0008006" key="10">
    <source>
        <dbReference type="Google" id="ProtNLM"/>
    </source>
</evidence>
<dbReference type="Gene3D" id="1.20.5.1500">
    <property type="match status" value="1"/>
</dbReference>
<evidence type="ECO:0000256" key="2">
    <source>
        <dbReference type="ARBA" id="ARBA00022491"/>
    </source>
</evidence>
<evidence type="ECO:0000313" key="9">
    <source>
        <dbReference type="Proteomes" id="UP001153620"/>
    </source>
</evidence>
<comment type="subcellular location">
    <subcellularLocation>
        <location evidence="1">Nucleus</location>
    </subcellularLocation>
</comment>
<feature type="region of interest" description="Disordered" evidence="7">
    <location>
        <begin position="1"/>
        <end position="41"/>
    </location>
</feature>
<evidence type="ECO:0000256" key="1">
    <source>
        <dbReference type="ARBA" id="ARBA00004123"/>
    </source>
</evidence>
<keyword evidence="5" id="KW-0539">Nucleus</keyword>
<keyword evidence="9" id="KW-1185">Reference proteome</keyword>
<sequence>MVKMPNNEAESEESEKEMNSTNSSDSEMSADSSSSSEMTENELRIGRKITDFNEILSDLERQFLILREDLYKERIKHVDSQLHEIENGMSQEYLNPLQALSDRMNARKEVAEILKKYRLENIRHKFESEEQAARQNYESEKQLAVDKLYEELNDKIRRLEEDSHNVDISWADWGSNSRSNKVRGPGRKKPTTVTGPYIVYMLHEEEIMEDWTTIRKAIKGNRIHQRSNATPHA</sequence>
<keyword evidence="2" id="KW-0678">Repressor</keyword>
<keyword evidence="3" id="KW-0805">Transcription regulation</keyword>
<evidence type="ECO:0000256" key="4">
    <source>
        <dbReference type="ARBA" id="ARBA00023163"/>
    </source>
</evidence>
<dbReference type="SMART" id="SM01401">
    <property type="entry name" value="Sds3"/>
    <property type="match status" value="1"/>
</dbReference>
<dbReference type="GO" id="GO:0005654">
    <property type="term" value="C:nucleoplasm"/>
    <property type="evidence" value="ECO:0007669"/>
    <property type="project" value="UniProtKB-ARBA"/>
</dbReference>
<evidence type="ECO:0000256" key="5">
    <source>
        <dbReference type="ARBA" id="ARBA00023242"/>
    </source>
</evidence>